<evidence type="ECO:0000313" key="3">
    <source>
        <dbReference type="Proteomes" id="UP001175000"/>
    </source>
</evidence>
<feature type="region of interest" description="Disordered" evidence="1">
    <location>
        <begin position="265"/>
        <end position="304"/>
    </location>
</feature>
<organism evidence="2 3">
    <name type="scientific">Immersiella caudata</name>
    <dbReference type="NCBI Taxonomy" id="314043"/>
    <lineage>
        <taxon>Eukaryota</taxon>
        <taxon>Fungi</taxon>
        <taxon>Dikarya</taxon>
        <taxon>Ascomycota</taxon>
        <taxon>Pezizomycotina</taxon>
        <taxon>Sordariomycetes</taxon>
        <taxon>Sordariomycetidae</taxon>
        <taxon>Sordariales</taxon>
        <taxon>Lasiosphaeriaceae</taxon>
        <taxon>Immersiella</taxon>
    </lineage>
</organism>
<sequence>MMGLPATKLDQRNLFAKGGSPSATQSREEDASSSAAVGDWPRLGVDIKSTEHSRQAGGRVLFPTARLAHSRAGELMRTACPLGLLPRAAQDSYPQSRHNRHQKPHKLHLQPSEGESREAGSGHPGTQFFKRRCCFPPFLPPAPGWPSRADIHPPAGTAAEWQSVCAPAACRVGRQQDRLPKNRTDIQAGPQHFNHNHSMRVHLAARALQVAVATACSFRSSQHFALPMGRTRVGRCESDGGGPSSTQDGRPWSLALRRCSRQETSSQISVRDLPVRLSPHAERCSRSPANQRPERKCWSSRLRH</sequence>
<feature type="compositionally biased region" description="Basic residues" evidence="1">
    <location>
        <begin position="97"/>
        <end position="108"/>
    </location>
</feature>
<evidence type="ECO:0000256" key="1">
    <source>
        <dbReference type="SAM" id="MobiDB-lite"/>
    </source>
</evidence>
<feature type="region of interest" description="Disordered" evidence="1">
    <location>
        <begin position="1"/>
        <end position="37"/>
    </location>
</feature>
<comment type="caution">
    <text evidence="2">The sequence shown here is derived from an EMBL/GenBank/DDBJ whole genome shotgun (WGS) entry which is preliminary data.</text>
</comment>
<name>A0AA40BUI8_9PEZI</name>
<evidence type="ECO:0000313" key="2">
    <source>
        <dbReference type="EMBL" id="KAK0614166.1"/>
    </source>
</evidence>
<gene>
    <name evidence="2" type="ORF">B0T14DRAFT_298353</name>
</gene>
<reference evidence="2" key="1">
    <citation type="submission" date="2023-06" db="EMBL/GenBank/DDBJ databases">
        <title>Genome-scale phylogeny and comparative genomics of the fungal order Sordariales.</title>
        <authorList>
            <consortium name="Lawrence Berkeley National Laboratory"/>
            <person name="Hensen N."/>
            <person name="Bonometti L."/>
            <person name="Westerberg I."/>
            <person name="Brannstrom I.O."/>
            <person name="Guillou S."/>
            <person name="Cros-Aarteil S."/>
            <person name="Calhoun S."/>
            <person name="Haridas S."/>
            <person name="Kuo A."/>
            <person name="Mondo S."/>
            <person name="Pangilinan J."/>
            <person name="Riley R."/>
            <person name="Labutti K."/>
            <person name="Andreopoulos B."/>
            <person name="Lipzen A."/>
            <person name="Chen C."/>
            <person name="Yanf M."/>
            <person name="Daum C."/>
            <person name="Ng V."/>
            <person name="Clum A."/>
            <person name="Steindorff A."/>
            <person name="Ohm R."/>
            <person name="Martin F."/>
            <person name="Silar P."/>
            <person name="Natvig D."/>
            <person name="Lalanne C."/>
            <person name="Gautier V."/>
            <person name="Ament-Velasquez S.L."/>
            <person name="Kruys A."/>
            <person name="Hutchinson M.I."/>
            <person name="Powell A.J."/>
            <person name="Barry K."/>
            <person name="Miller A.N."/>
            <person name="Grigoriev I.V."/>
            <person name="Debuchy R."/>
            <person name="Gladieux P."/>
            <person name="Thoren M.H."/>
            <person name="Johannesson H."/>
        </authorList>
    </citation>
    <scope>NUCLEOTIDE SEQUENCE</scope>
    <source>
        <strain evidence="2">CBS 606.72</strain>
    </source>
</reference>
<protein>
    <submittedName>
        <fullName evidence="2">Uncharacterized protein</fullName>
    </submittedName>
</protein>
<keyword evidence="3" id="KW-1185">Reference proteome</keyword>
<dbReference type="AlphaFoldDB" id="A0AA40BUI8"/>
<dbReference type="EMBL" id="JAULSU010000006">
    <property type="protein sequence ID" value="KAK0614166.1"/>
    <property type="molecule type" value="Genomic_DNA"/>
</dbReference>
<accession>A0AA40BUI8</accession>
<feature type="region of interest" description="Disordered" evidence="1">
    <location>
        <begin position="90"/>
        <end position="124"/>
    </location>
</feature>
<proteinExistence type="predicted"/>
<dbReference type="Proteomes" id="UP001175000">
    <property type="component" value="Unassembled WGS sequence"/>
</dbReference>